<dbReference type="Proteomes" id="UP000305654">
    <property type="component" value="Unassembled WGS sequence"/>
</dbReference>
<keyword evidence="3" id="KW-1185">Reference proteome</keyword>
<evidence type="ECO:0000256" key="1">
    <source>
        <dbReference type="SAM" id="MobiDB-lite"/>
    </source>
</evidence>
<proteinExistence type="predicted"/>
<dbReference type="AlphaFoldDB" id="A0A5R9JFR8"/>
<dbReference type="RefSeq" id="WP_138325206.1">
    <property type="nucleotide sequence ID" value="NZ_VCDI01000002.1"/>
</dbReference>
<accession>A0A5R9JFR8</accession>
<feature type="region of interest" description="Disordered" evidence="1">
    <location>
        <begin position="1"/>
        <end position="92"/>
    </location>
</feature>
<dbReference type="OrthoDB" id="7307208at2"/>
<name>A0A5R9JFR8_9PROT</name>
<reference evidence="2 3" key="1">
    <citation type="submission" date="2019-05" db="EMBL/GenBank/DDBJ databases">
        <authorList>
            <person name="Pankratov T."/>
            <person name="Grouzdev D."/>
        </authorList>
    </citation>
    <scope>NUCLEOTIDE SEQUENCE [LARGE SCALE GENOMIC DNA]</scope>
    <source>
        <strain evidence="2 3">KEBCLARHB70R</strain>
    </source>
</reference>
<dbReference type="EMBL" id="VCDI01000002">
    <property type="protein sequence ID" value="TLU73128.1"/>
    <property type="molecule type" value="Genomic_DNA"/>
</dbReference>
<feature type="compositionally biased region" description="Polar residues" evidence="1">
    <location>
        <begin position="48"/>
        <end position="57"/>
    </location>
</feature>
<protein>
    <submittedName>
        <fullName evidence="2">Uncharacterized protein</fullName>
    </submittedName>
</protein>
<evidence type="ECO:0000313" key="3">
    <source>
        <dbReference type="Proteomes" id="UP000305654"/>
    </source>
</evidence>
<evidence type="ECO:0000313" key="2">
    <source>
        <dbReference type="EMBL" id="TLU73128.1"/>
    </source>
</evidence>
<feature type="compositionally biased region" description="Basic and acidic residues" evidence="1">
    <location>
        <begin position="79"/>
        <end position="92"/>
    </location>
</feature>
<gene>
    <name evidence="2" type="ORF">FE263_06770</name>
</gene>
<sequence length="92" mass="9687">MKQPHTEDGVQHSDGQQDTGNHKKPDAPDAGGADRFGGTRAGSGNVEGGSSTDSRQSGPDIERLRPLEQGGEDVTGPDHANRAAERDERGRL</sequence>
<feature type="compositionally biased region" description="Basic and acidic residues" evidence="1">
    <location>
        <begin position="1"/>
        <end position="11"/>
    </location>
</feature>
<comment type="caution">
    <text evidence="2">The sequence shown here is derived from an EMBL/GenBank/DDBJ whole genome shotgun (WGS) entry which is preliminary data.</text>
</comment>
<organism evidence="2 3">
    <name type="scientific">Lichenicoccus roseus</name>
    <dbReference type="NCBI Taxonomy" id="2683649"/>
    <lineage>
        <taxon>Bacteria</taxon>
        <taxon>Pseudomonadati</taxon>
        <taxon>Pseudomonadota</taxon>
        <taxon>Alphaproteobacteria</taxon>
        <taxon>Acetobacterales</taxon>
        <taxon>Acetobacteraceae</taxon>
        <taxon>Lichenicoccus</taxon>
    </lineage>
</organism>